<evidence type="ECO:0000313" key="3">
    <source>
        <dbReference type="Proteomes" id="UP000594261"/>
    </source>
</evidence>
<feature type="compositionally biased region" description="Polar residues" evidence="1">
    <location>
        <begin position="153"/>
        <end position="164"/>
    </location>
</feature>
<dbReference type="OMA" id="KICAGMK"/>
<dbReference type="InParanoid" id="A0A7N2RDB3"/>
<feature type="compositionally biased region" description="Polar residues" evidence="1">
    <location>
        <begin position="177"/>
        <end position="186"/>
    </location>
</feature>
<proteinExistence type="predicted"/>
<feature type="compositionally biased region" description="Basic and acidic residues" evidence="1">
    <location>
        <begin position="254"/>
        <end position="270"/>
    </location>
</feature>
<reference evidence="2" key="2">
    <citation type="submission" date="2021-01" db="UniProtKB">
        <authorList>
            <consortium name="EnsemblPlants"/>
        </authorList>
    </citation>
    <scope>IDENTIFICATION</scope>
</reference>
<keyword evidence="3" id="KW-1185">Reference proteome</keyword>
<reference evidence="2 3" key="1">
    <citation type="journal article" date="2016" name="G3 (Bethesda)">
        <title>First Draft Assembly and Annotation of the Genome of a California Endemic Oak Quercus lobata Nee (Fagaceae).</title>
        <authorList>
            <person name="Sork V.L."/>
            <person name="Fitz-Gibbon S.T."/>
            <person name="Puiu D."/>
            <person name="Crepeau M."/>
            <person name="Gugger P.F."/>
            <person name="Sherman R."/>
            <person name="Stevens K."/>
            <person name="Langley C.H."/>
            <person name="Pellegrini M."/>
            <person name="Salzberg S.L."/>
        </authorList>
    </citation>
    <scope>NUCLEOTIDE SEQUENCE [LARGE SCALE GENOMIC DNA]</scope>
    <source>
        <strain evidence="2 3">cv. SW786</strain>
    </source>
</reference>
<dbReference type="Gramene" id="QL11p027705:mrna">
    <property type="protein sequence ID" value="QL11p027705:mrna"/>
    <property type="gene ID" value="QL11p027705"/>
</dbReference>
<feature type="region of interest" description="Disordered" evidence="1">
    <location>
        <begin position="243"/>
        <end position="432"/>
    </location>
</feature>
<dbReference type="AlphaFoldDB" id="A0A7N2RDB3"/>
<dbReference type="EMBL" id="LRBV02000011">
    <property type="status" value="NOT_ANNOTATED_CDS"/>
    <property type="molecule type" value="Genomic_DNA"/>
</dbReference>
<feature type="compositionally biased region" description="Basic and acidic residues" evidence="1">
    <location>
        <begin position="379"/>
        <end position="389"/>
    </location>
</feature>
<feature type="compositionally biased region" description="Basic and acidic residues" evidence="1">
    <location>
        <begin position="282"/>
        <end position="313"/>
    </location>
</feature>
<sequence length="755" mass="83627">MEEPQAILMQINGDEEEECCGSGGGGGGGDEFYEMIEAPKFVDLTKPDHYRPDHDDRFWFCLRVGCDRKHEEEIDSEAIYKNFVLRVMAARSPNIRLRKALNRKAPGANVKCPHTAPPKSSKSRISRLAIMSSISQKVVETKLKARPPAKLNATPNLKAKQSSDVAKALTTPRNRKPLSNPNTFRSVRNPKATSIAVPKNRVIAKALVFNSPKKAVKAKPFSELNTSVRTMCAAMKKLEITSGKKQVLGHNKPLPRDASRKPLRGREVKSRVFNSLHSHSCKVPEAKSSRTLKRKNDEIGKQPYHDHVPREGDDSSDMDIDEKSRGGSFEGCSASGTSNSSEENGREECLKTVKSQKGENSVDVFSDSSRGDNIALSSSEERDSVEKDVPNSQSLSGAAEGTSERSDCEEKVKSSSGKREVHEVKESDDKENALLTCDDTKNDCEVIDIDDKENALASDVNRVQNQNNGHRERITLGKHETSKVSQKVNRVTGKTLKDSSISAATIAQGVKYRKPKPTNPKPFRLRTDERRILKEANLEKKLAPLKEITTAPRPLVRNSERMHQNKNEKSHGISERVYDMREGGEKKVKRLTKDDQSIRIGSTCIKATKVDVKRKSSPTHRRIVSTYQKANLPTSLVEHGAAQKLKDSLKKTKSPMIQQKLAKHGGATSSRKEMVSRMTSGQLSVIKETSSTVLTPKQEAKPYESGASPGTKASTQTTSRSLSRGRRPLTIPKEPNFHSIHVPKSCTRKGDSHQI</sequence>
<feature type="region of interest" description="Disordered" evidence="1">
    <location>
        <begin position="153"/>
        <end position="186"/>
    </location>
</feature>
<accession>A0A7N2RDB3</accession>
<dbReference type="EnsemblPlants" id="QL11p027705:mrna">
    <property type="protein sequence ID" value="QL11p027705:mrna"/>
    <property type="gene ID" value="QL11p027705"/>
</dbReference>
<gene>
    <name evidence="2" type="primary">LOC115966234</name>
</gene>
<name>A0A7N2RDB3_QUELO</name>
<dbReference type="PANTHER" id="PTHR37241">
    <property type="entry name" value="NEUROFILAMENT HEAVY PROTEIN"/>
    <property type="match status" value="1"/>
</dbReference>
<dbReference type="FunCoup" id="A0A7N2RDB3">
    <property type="interactions" value="590"/>
</dbReference>
<dbReference type="PANTHER" id="PTHR37241:SF1">
    <property type="entry name" value="NEUROFILAMENT HEAVY PROTEIN"/>
    <property type="match status" value="1"/>
</dbReference>
<feature type="region of interest" description="Disordered" evidence="1">
    <location>
        <begin position="687"/>
        <end position="755"/>
    </location>
</feature>
<organism evidence="2 3">
    <name type="scientific">Quercus lobata</name>
    <name type="common">Valley oak</name>
    <dbReference type="NCBI Taxonomy" id="97700"/>
    <lineage>
        <taxon>Eukaryota</taxon>
        <taxon>Viridiplantae</taxon>
        <taxon>Streptophyta</taxon>
        <taxon>Embryophyta</taxon>
        <taxon>Tracheophyta</taxon>
        <taxon>Spermatophyta</taxon>
        <taxon>Magnoliopsida</taxon>
        <taxon>eudicotyledons</taxon>
        <taxon>Gunneridae</taxon>
        <taxon>Pentapetalae</taxon>
        <taxon>rosids</taxon>
        <taxon>fabids</taxon>
        <taxon>Fagales</taxon>
        <taxon>Fagaceae</taxon>
        <taxon>Quercus</taxon>
    </lineage>
</organism>
<dbReference type="Proteomes" id="UP000594261">
    <property type="component" value="Chromosome 11"/>
</dbReference>
<feature type="compositionally biased region" description="Basic and acidic residues" evidence="1">
    <location>
        <begin position="402"/>
        <end position="432"/>
    </location>
</feature>
<dbReference type="GeneID" id="115966234"/>
<evidence type="ECO:0000256" key="1">
    <source>
        <dbReference type="SAM" id="MobiDB-lite"/>
    </source>
</evidence>
<evidence type="ECO:0000313" key="2">
    <source>
        <dbReference type="EnsemblPlants" id="QL11p027705:mrna"/>
    </source>
</evidence>
<feature type="compositionally biased region" description="Polar residues" evidence="1">
    <location>
        <begin position="711"/>
        <end position="722"/>
    </location>
</feature>
<dbReference type="RefSeq" id="XP_030941344.1">
    <property type="nucleotide sequence ID" value="XM_031085484.1"/>
</dbReference>
<protein>
    <submittedName>
        <fullName evidence="2">Uncharacterized protein</fullName>
    </submittedName>
</protein>